<proteinExistence type="predicted"/>
<name>A0A8E2J4P9_9APHY</name>
<feature type="region of interest" description="Disordered" evidence="1">
    <location>
        <begin position="1"/>
        <end position="82"/>
    </location>
</feature>
<dbReference type="EMBL" id="KV722343">
    <property type="protein sequence ID" value="OCH94551.1"/>
    <property type="molecule type" value="Genomic_DNA"/>
</dbReference>
<feature type="compositionally biased region" description="Basic and acidic residues" evidence="1">
    <location>
        <begin position="313"/>
        <end position="323"/>
    </location>
</feature>
<sequence>MVFGFFTKKQSAAANIGSSSPSAPQSPSSKPGDAPASPSNAPIQLRTPSPSVESASVPRGTHGVASPATRFSRLSVEEQPREPLLEGDSALLPLPSTAAVPPEATVASLTGLLASIPPKIFHAYTMSKLPSAPESTLATLASFYTELTPPPRLHCVRCHKDFVEVENDDRSCLVPHDDESAEVERIGVSKSSGRSAVGTTFQTLWGCCGKIVEGDGDQGPPDGWCYEGKHTTDIKRARFRADSTSQNDKLVSCLRLNCHGVRAQLPHSSARSTRKRPRANLREASTDEDASAGEPDSGMEELATKHKGKGKGKGKEKMLPTEDERMDVDQEAEETTSKAGSARGRKRGRPSAASKKDASSAPAAKRKGRPPKSKAAAADTDADEAPSAPTKPTPPVSKRRGRAPKSKQYVEDSDAEEMPDMNVVPKSVSSPGRGPRRTRSISRTRASAGEKDKDEEVEKPKKKRKVAA</sequence>
<evidence type="ECO:0000313" key="3">
    <source>
        <dbReference type="Proteomes" id="UP000250043"/>
    </source>
</evidence>
<evidence type="ECO:0000313" key="2">
    <source>
        <dbReference type="EMBL" id="OCH94551.1"/>
    </source>
</evidence>
<keyword evidence="3" id="KW-1185">Reference proteome</keyword>
<protein>
    <submittedName>
        <fullName evidence="2">Uncharacterized protein</fullName>
    </submittedName>
</protein>
<feature type="compositionally biased region" description="Acidic residues" evidence="1">
    <location>
        <begin position="324"/>
        <end position="334"/>
    </location>
</feature>
<accession>A0A8E2J4P9</accession>
<feature type="compositionally biased region" description="Low complexity" evidence="1">
    <location>
        <begin position="373"/>
        <end position="388"/>
    </location>
</feature>
<organism evidence="2 3">
    <name type="scientific">Obba rivulosa</name>
    <dbReference type="NCBI Taxonomy" id="1052685"/>
    <lineage>
        <taxon>Eukaryota</taxon>
        <taxon>Fungi</taxon>
        <taxon>Dikarya</taxon>
        <taxon>Basidiomycota</taxon>
        <taxon>Agaricomycotina</taxon>
        <taxon>Agaricomycetes</taxon>
        <taxon>Polyporales</taxon>
        <taxon>Gelatoporiaceae</taxon>
        <taxon>Obba</taxon>
    </lineage>
</organism>
<dbReference type="OrthoDB" id="3245731at2759"/>
<evidence type="ECO:0000256" key="1">
    <source>
        <dbReference type="SAM" id="MobiDB-lite"/>
    </source>
</evidence>
<gene>
    <name evidence="2" type="ORF">OBBRIDRAFT_817191</name>
</gene>
<feature type="compositionally biased region" description="Polar residues" evidence="1">
    <location>
        <begin position="8"/>
        <end position="17"/>
    </location>
</feature>
<reference evidence="2 3" key="1">
    <citation type="submission" date="2016-07" db="EMBL/GenBank/DDBJ databases">
        <title>Draft genome of the white-rot fungus Obba rivulosa 3A-2.</title>
        <authorList>
            <consortium name="DOE Joint Genome Institute"/>
            <person name="Miettinen O."/>
            <person name="Riley R."/>
            <person name="Acob R."/>
            <person name="Barry K."/>
            <person name="Cullen D."/>
            <person name="De Vries R."/>
            <person name="Hainaut M."/>
            <person name="Hatakka A."/>
            <person name="Henrissat B."/>
            <person name="Hilden K."/>
            <person name="Kuo R."/>
            <person name="Labutti K."/>
            <person name="Lipzen A."/>
            <person name="Makela M.R."/>
            <person name="Sandor L."/>
            <person name="Spatafora J.W."/>
            <person name="Grigoriev I.V."/>
            <person name="Hibbett D.S."/>
        </authorList>
    </citation>
    <scope>NUCLEOTIDE SEQUENCE [LARGE SCALE GENOMIC DNA]</scope>
    <source>
        <strain evidence="2 3">3A-2</strain>
    </source>
</reference>
<feature type="compositionally biased region" description="Polar residues" evidence="1">
    <location>
        <begin position="37"/>
        <end position="54"/>
    </location>
</feature>
<feature type="compositionally biased region" description="Basic and acidic residues" evidence="1">
    <location>
        <begin position="448"/>
        <end position="459"/>
    </location>
</feature>
<dbReference type="Proteomes" id="UP000250043">
    <property type="component" value="Unassembled WGS sequence"/>
</dbReference>
<feature type="region of interest" description="Disordered" evidence="1">
    <location>
        <begin position="264"/>
        <end position="468"/>
    </location>
</feature>
<feature type="compositionally biased region" description="Low complexity" evidence="1">
    <location>
        <begin position="18"/>
        <end position="31"/>
    </location>
</feature>
<dbReference type="AlphaFoldDB" id="A0A8E2J4P9"/>